<dbReference type="PROSITE" id="PS51186">
    <property type="entry name" value="GNAT"/>
    <property type="match status" value="1"/>
</dbReference>
<dbReference type="GO" id="GO:0016747">
    <property type="term" value="F:acyltransferase activity, transferring groups other than amino-acyl groups"/>
    <property type="evidence" value="ECO:0007669"/>
    <property type="project" value="InterPro"/>
</dbReference>
<keyword evidence="2" id="KW-0808">Transferase</keyword>
<gene>
    <name evidence="2" type="ORF">EF514_01760</name>
</gene>
<dbReference type="Gene3D" id="3.40.630.30">
    <property type="match status" value="1"/>
</dbReference>
<evidence type="ECO:0000313" key="3">
    <source>
        <dbReference type="Proteomes" id="UP000288812"/>
    </source>
</evidence>
<dbReference type="InterPro" id="IPR016181">
    <property type="entry name" value="Acyl_CoA_acyltransferase"/>
</dbReference>
<dbReference type="Pfam" id="PF13527">
    <property type="entry name" value="Acetyltransf_9"/>
    <property type="match status" value="1"/>
</dbReference>
<dbReference type="RefSeq" id="WP_127723200.1">
    <property type="nucleotide sequence ID" value="NZ_RLIH01000002.1"/>
</dbReference>
<protein>
    <submittedName>
        <fullName evidence="2">N-acetyltransferase</fullName>
    </submittedName>
</protein>
<dbReference type="EMBL" id="RLIH01000002">
    <property type="protein sequence ID" value="RVU55480.1"/>
    <property type="molecule type" value="Genomic_DNA"/>
</dbReference>
<organism evidence="2 3">
    <name type="scientific">Anaerosphaera multitolerans</name>
    <dbReference type="NCBI Taxonomy" id="2487351"/>
    <lineage>
        <taxon>Bacteria</taxon>
        <taxon>Bacillati</taxon>
        <taxon>Bacillota</taxon>
        <taxon>Tissierellia</taxon>
        <taxon>Tissierellales</taxon>
        <taxon>Peptoniphilaceae</taxon>
        <taxon>Anaerosphaera</taxon>
    </lineage>
</organism>
<keyword evidence="3" id="KW-1185">Reference proteome</keyword>
<proteinExistence type="predicted"/>
<dbReference type="OrthoDB" id="9797178at2"/>
<name>A0A437S8Q1_9FIRM</name>
<sequence>MKNIVRLENCNDYSEVENLTREAFWNVYRPGCTEHYILHRYRKLPEFIPQLSFLIEDEGKIVAHIMYSKGEIICDNGKIIPIIIFGPISVLPGYQGRGYGSELINYSLNKAKDMGFGAVVITGDPKYYQRFGFENARSRGIYYSDLPRDEEMPFLMVKELKKGYLKEVIGTYKDPSGYLVDNSEVAEFDLKFPIKEKLKLPGQLI</sequence>
<dbReference type="CDD" id="cd04301">
    <property type="entry name" value="NAT_SF"/>
    <property type="match status" value="1"/>
</dbReference>
<accession>A0A437S8Q1</accession>
<dbReference type="Proteomes" id="UP000288812">
    <property type="component" value="Unassembled WGS sequence"/>
</dbReference>
<evidence type="ECO:0000259" key="1">
    <source>
        <dbReference type="PROSITE" id="PS51186"/>
    </source>
</evidence>
<reference evidence="2 3" key="1">
    <citation type="submission" date="2018-11" db="EMBL/GenBank/DDBJ databases">
        <title>Genome sequencing and assembly of Anaerosphaera sp. nov., GS7-6-2.</title>
        <authorList>
            <person name="Rettenmaier R."/>
            <person name="Liebl W."/>
            <person name="Zverlov V."/>
        </authorList>
    </citation>
    <scope>NUCLEOTIDE SEQUENCE [LARGE SCALE GENOMIC DNA]</scope>
    <source>
        <strain evidence="2 3">GS7-6-2</strain>
    </source>
</reference>
<evidence type="ECO:0000313" key="2">
    <source>
        <dbReference type="EMBL" id="RVU55480.1"/>
    </source>
</evidence>
<feature type="domain" description="N-acetyltransferase" evidence="1">
    <location>
        <begin position="3"/>
        <end position="161"/>
    </location>
</feature>
<dbReference type="AlphaFoldDB" id="A0A437S8Q1"/>
<dbReference type="SUPFAM" id="SSF55729">
    <property type="entry name" value="Acyl-CoA N-acyltransferases (Nat)"/>
    <property type="match status" value="1"/>
</dbReference>
<comment type="caution">
    <text evidence="2">The sequence shown here is derived from an EMBL/GenBank/DDBJ whole genome shotgun (WGS) entry which is preliminary data.</text>
</comment>
<dbReference type="InterPro" id="IPR000182">
    <property type="entry name" value="GNAT_dom"/>
</dbReference>